<reference evidence="1 2" key="1">
    <citation type="submission" date="2018-07" db="EMBL/GenBank/DDBJ databases">
        <authorList>
            <person name="Peeters C."/>
        </authorList>
    </citation>
    <scope>NUCLEOTIDE SEQUENCE [LARGE SCALE GENOMIC DNA]</scope>
    <source>
        <strain evidence="1 2">LMG 30378</strain>
    </source>
</reference>
<accession>A0A446D022</accession>
<dbReference type="AlphaFoldDB" id="A0A446D022"/>
<evidence type="ECO:0000313" key="1">
    <source>
        <dbReference type="EMBL" id="SSW73474.1"/>
    </source>
</evidence>
<organism evidence="1 2">
    <name type="scientific">Achromobacter veterisilvae</name>
    <dbReference type="NCBI Taxonomy" id="2069367"/>
    <lineage>
        <taxon>Bacteria</taxon>
        <taxon>Pseudomonadati</taxon>
        <taxon>Pseudomonadota</taxon>
        <taxon>Betaproteobacteria</taxon>
        <taxon>Burkholderiales</taxon>
        <taxon>Alcaligenaceae</taxon>
        <taxon>Achromobacter</taxon>
    </lineage>
</organism>
<dbReference type="Proteomes" id="UP000289465">
    <property type="component" value="Unassembled WGS sequence"/>
</dbReference>
<proteinExistence type="predicted"/>
<name>A0A446D022_9BURK</name>
<evidence type="ECO:0000313" key="2">
    <source>
        <dbReference type="Proteomes" id="UP000289465"/>
    </source>
</evidence>
<gene>
    <name evidence="1" type="ORF">AVE30378_05824</name>
</gene>
<dbReference type="EMBL" id="UFQC01000052">
    <property type="protein sequence ID" value="SSW73474.1"/>
    <property type="molecule type" value="Genomic_DNA"/>
</dbReference>
<sequence>MNSSQLAISRSEVDCFTPTPITFLLFSRSLDTSGEKSESPLMITNVLTWDLV</sequence>
<protein>
    <submittedName>
        <fullName evidence="1">Uncharacterized protein</fullName>
    </submittedName>
</protein>